<sequence length="316" mass="34131">MTVRLASGELATQILADPRFAASPYGARHARLGERLGLDFSAILFTLDHVPLAMNGEDHARQRADVARFLAESRGAVDQVIPVLAERAAAVLGQPGTHDLIGRLILPMVHDLIGAIVGLPLDLAADSLTSRIFSQNIGIAQRRRLQAELTDLRGRFEAAFPQDDDLRLGTRLAMIVLGRDALIGTLGQSLVHFLREAQGQPLSSVDMAVPPSHTGVPYIDRQATCPMHLGGMDIAAEDTLRCDLASLNGGTRAERLRFFGAGMHLCLGRALTLDLFGALAAALKALPVRAEVLAYELRDDDVFHFPARFEVRISNG</sequence>
<dbReference type="InterPro" id="IPR017972">
    <property type="entry name" value="Cyt_P450_CS"/>
</dbReference>
<dbReference type="Proteomes" id="UP000638981">
    <property type="component" value="Unassembled WGS sequence"/>
</dbReference>
<reference evidence="1" key="2">
    <citation type="submission" date="2020-09" db="EMBL/GenBank/DDBJ databases">
        <authorList>
            <person name="Sun Q."/>
            <person name="Kim S."/>
        </authorList>
    </citation>
    <scope>NUCLEOTIDE SEQUENCE</scope>
    <source>
        <strain evidence="1">KCTC 23310</strain>
    </source>
</reference>
<evidence type="ECO:0000313" key="1">
    <source>
        <dbReference type="EMBL" id="GHC43888.1"/>
    </source>
</evidence>
<dbReference type="GO" id="GO:0004497">
    <property type="term" value="F:monooxygenase activity"/>
    <property type="evidence" value="ECO:0007669"/>
    <property type="project" value="InterPro"/>
</dbReference>
<dbReference type="InterPro" id="IPR036396">
    <property type="entry name" value="Cyt_P450_sf"/>
</dbReference>
<dbReference type="SUPFAM" id="SSF48264">
    <property type="entry name" value="Cytochrome P450"/>
    <property type="match status" value="1"/>
</dbReference>
<comment type="caution">
    <text evidence="1">The sequence shown here is derived from an EMBL/GenBank/DDBJ whole genome shotgun (WGS) entry which is preliminary data.</text>
</comment>
<dbReference type="AlphaFoldDB" id="A0A918TDG3"/>
<accession>A0A918TDG3</accession>
<name>A0A918TDG3_9RHOB</name>
<dbReference type="RefSeq" id="WP_189409480.1">
    <property type="nucleotide sequence ID" value="NZ_BMYJ01000001.1"/>
</dbReference>
<dbReference type="GO" id="GO:0005506">
    <property type="term" value="F:iron ion binding"/>
    <property type="evidence" value="ECO:0007669"/>
    <property type="project" value="InterPro"/>
</dbReference>
<evidence type="ECO:0008006" key="3">
    <source>
        <dbReference type="Google" id="ProtNLM"/>
    </source>
</evidence>
<dbReference type="Gene3D" id="1.10.630.10">
    <property type="entry name" value="Cytochrome P450"/>
    <property type="match status" value="1"/>
</dbReference>
<protein>
    <recommendedName>
        <fullName evidence="3">Cytochrome P450</fullName>
    </recommendedName>
</protein>
<dbReference type="GO" id="GO:0020037">
    <property type="term" value="F:heme binding"/>
    <property type="evidence" value="ECO:0007669"/>
    <property type="project" value="InterPro"/>
</dbReference>
<evidence type="ECO:0000313" key="2">
    <source>
        <dbReference type="Proteomes" id="UP000638981"/>
    </source>
</evidence>
<dbReference type="EMBL" id="BMYJ01000001">
    <property type="protein sequence ID" value="GHC43888.1"/>
    <property type="molecule type" value="Genomic_DNA"/>
</dbReference>
<organism evidence="1 2">
    <name type="scientific">Neogemmobacter tilapiae</name>
    <dbReference type="NCBI Taxonomy" id="875041"/>
    <lineage>
        <taxon>Bacteria</taxon>
        <taxon>Pseudomonadati</taxon>
        <taxon>Pseudomonadota</taxon>
        <taxon>Alphaproteobacteria</taxon>
        <taxon>Rhodobacterales</taxon>
        <taxon>Paracoccaceae</taxon>
        <taxon>Neogemmobacter</taxon>
    </lineage>
</organism>
<keyword evidence="2" id="KW-1185">Reference proteome</keyword>
<gene>
    <name evidence="1" type="ORF">GCM10007315_01230</name>
</gene>
<dbReference type="GO" id="GO:0016705">
    <property type="term" value="F:oxidoreductase activity, acting on paired donors, with incorporation or reduction of molecular oxygen"/>
    <property type="evidence" value="ECO:0007669"/>
    <property type="project" value="InterPro"/>
</dbReference>
<reference evidence="1" key="1">
    <citation type="journal article" date="2014" name="Int. J. Syst. Evol. Microbiol.">
        <title>Complete genome sequence of Corynebacterium casei LMG S-19264T (=DSM 44701T), isolated from a smear-ripened cheese.</title>
        <authorList>
            <consortium name="US DOE Joint Genome Institute (JGI-PGF)"/>
            <person name="Walter F."/>
            <person name="Albersmeier A."/>
            <person name="Kalinowski J."/>
            <person name="Ruckert C."/>
        </authorList>
    </citation>
    <scope>NUCLEOTIDE SEQUENCE</scope>
    <source>
        <strain evidence="1">KCTC 23310</strain>
    </source>
</reference>
<proteinExistence type="predicted"/>
<dbReference type="PROSITE" id="PS00086">
    <property type="entry name" value="CYTOCHROME_P450"/>
    <property type="match status" value="1"/>
</dbReference>